<feature type="transmembrane region" description="Helical" evidence="1">
    <location>
        <begin position="92"/>
        <end position="114"/>
    </location>
</feature>
<comment type="caution">
    <text evidence="2">The sequence shown here is derived from an EMBL/GenBank/DDBJ whole genome shotgun (WGS) entry which is preliminary data.</text>
</comment>
<dbReference type="EMBL" id="JAKLTR010000001">
    <property type="protein sequence ID" value="MCG2612738.1"/>
    <property type="molecule type" value="Genomic_DNA"/>
</dbReference>
<protein>
    <submittedName>
        <fullName evidence="2">Uncharacterized protein</fullName>
    </submittedName>
</protein>
<evidence type="ECO:0000313" key="2">
    <source>
        <dbReference type="EMBL" id="MCG2612738.1"/>
    </source>
</evidence>
<keyword evidence="1" id="KW-0812">Transmembrane</keyword>
<keyword evidence="1" id="KW-1133">Transmembrane helix</keyword>
<dbReference type="RefSeq" id="WP_237867967.1">
    <property type="nucleotide sequence ID" value="NZ_JAKLTR010000001.1"/>
</dbReference>
<feature type="transmembrane region" description="Helical" evidence="1">
    <location>
        <begin position="12"/>
        <end position="34"/>
    </location>
</feature>
<keyword evidence="1" id="KW-0472">Membrane</keyword>
<dbReference type="Proteomes" id="UP001165367">
    <property type="component" value="Unassembled WGS sequence"/>
</dbReference>
<feature type="transmembrane region" description="Helical" evidence="1">
    <location>
        <begin position="126"/>
        <end position="148"/>
    </location>
</feature>
<name>A0ABS9KKA1_9BACT</name>
<proteinExistence type="predicted"/>
<reference evidence="2" key="1">
    <citation type="submission" date="2022-01" db="EMBL/GenBank/DDBJ databases">
        <authorList>
            <person name="Jo J.-H."/>
            <person name="Im W.-T."/>
        </authorList>
    </citation>
    <scope>NUCLEOTIDE SEQUENCE</scope>
    <source>
        <strain evidence="2">NA20</strain>
    </source>
</reference>
<gene>
    <name evidence="2" type="ORF">LZZ85_00540</name>
</gene>
<sequence length="169" mass="19326">MESVFNLQTLFPLSLVLLQTVFVSLMAYLILDWWRMIKRPLEGMEYGPVIICAGFIFSSLVISSSSVDSIYESFRNYVSQGKGWAPLMWAKFFQFMLVVCTAQLMFAGIVWMLLRVTLKKNTKENITSEHLVTGMFALAVMLGMSFILKEFARNMIGDLVPRFKAFNGF</sequence>
<evidence type="ECO:0000256" key="1">
    <source>
        <dbReference type="SAM" id="Phobius"/>
    </source>
</evidence>
<feature type="transmembrane region" description="Helical" evidence="1">
    <location>
        <begin position="46"/>
        <end position="67"/>
    </location>
</feature>
<keyword evidence="3" id="KW-1185">Reference proteome</keyword>
<evidence type="ECO:0000313" key="3">
    <source>
        <dbReference type="Proteomes" id="UP001165367"/>
    </source>
</evidence>
<organism evidence="2 3">
    <name type="scientific">Terrimonas ginsenosidimutans</name>
    <dbReference type="NCBI Taxonomy" id="2908004"/>
    <lineage>
        <taxon>Bacteria</taxon>
        <taxon>Pseudomonadati</taxon>
        <taxon>Bacteroidota</taxon>
        <taxon>Chitinophagia</taxon>
        <taxon>Chitinophagales</taxon>
        <taxon>Chitinophagaceae</taxon>
        <taxon>Terrimonas</taxon>
    </lineage>
</organism>
<accession>A0ABS9KKA1</accession>